<organism evidence="2 3">
    <name type="scientific">Ash yellows phytoplasma</name>
    <dbReference type="NCBI Taxonomy" id="35780"/>
    <lineage>
        <taxon>Bacteria</taxon>
        <taxon>Bacillati</taxon>
        <taxon>Mycoplasmatota</taxon>
        <taxon>Mollicutes</taxon>
        <taxon>Acholeplasmatales</taxon>
        <taxon>Acholeplasmataceae</taxon>
        <taxon>Candidatus Phytoplasma</taxon>
        <taxon>16SrVII (Ash yellows group)</taxon>
    </lineage>
</organism>
<accession>A0ABZ2U873</accession>
<keyword evidence="3" id="KW-1185">Reference proteome</keyword>
<dbReference type="RefSeq" id="WP_341266405.1">
    <property type="nucleotide sequence ID" value="NZ_CP146843.1"/>
</dbReference>
<evidence type="ECO:0000313" key="2">
    <source>
        <dbReference type="EMBL" id="WYY26504.1"/>
    </source>
</evidence>
<dbReference type="EMBL" id="CP146843">
    <property type="protein sequence ID" value="WYY26504.1"/>
    <property type="molecule type" value="Genomic_DNA"/>
</dbReference>
<proteinExistence type="predicted"/>
<sequence>MNKIVSEKKLHILIIFLIITLFLLFYFIFNKLNKNDEHIIQTEPNLPEEISNEEEQQPNLLPDIPKGYSSEPNELSFFKKTHLDYETQKCYYRLSNFEGHQEDDFKMNMEDIQKILKEKAITLYIKNQDLKPNSSINLLIDPKDSGQEKNLYEFRNKPNLRLRISRKKNFIGDETSLLVTLLSFGKNIEFLCSNTYLNKNYPKINLITTNLTLYRKS</sequence>
<evidence type="ECO:0000256" key="1">
    <source>
        <dbReference type="SAM" id="Phobius"/>
    </source>
</evidence>
<evidence type="ECO:0008006" key="4">
    <source>
        <dbReference type="Google" id="ProtNLM"/>
    </source>
</evidence>
<protein>
    <recommendedName>
        <fullName evidence="4">Effector</fullName>
    </recommendedName>
</protein>
<dbReference type="Proteomes" id="UP001484199">
    <property type="component" value="Chromosome"/>
</dbReference>
<keyword evidence="1" id="KW-1133">Transmembrane helix</keyword>
<feature type="transmembrane region" description="Helical" evidence="1">
    <location>
        <begin position="12"/>
        <end position="29"/>
    </location>
</feature>
<gene>
    <name evidence="2" type="ORF">AshY1_03910</name>
</gene>
<keyword evidence="1" id="KW-0472">Membrane</keyword>
<keyword evidence="1" id="KW-0812">Transmembrane</keyword>
<name>A0ABZ2U873_ASHYP</name>
<evidence type="ECO:0000313" key="3">
    <source>
        <dbReference type="Proteomes" id="UP001484199"/>
    </source>
</evidence>
<reference evidence="2" key="1">
    <citation type="submission" date="2024-03" db="EMBL/GenBank/DDBJ databases">
        <title>The Complete Genome of 'Candidatus Phytoplasma fraxini' AshY1 from the Ash Yellows Group.</title>
        <authorList>
            <person name="Boehm J.W."/>
            <person name="Huettel B."/>
            <person name="Schneider B."/>
            <person name="Kube M."/>
        </authorList>
    </citation>
    <scope>NUCLEOTIDE SEQUENCE [LARGE SCALE GENOMIC DNA]</scope>
    <source>
        <strain evidence="2">AshY1</strain>
    </source>
</reference>